<evidence type="ECO:0000256" key="4">
    <source>
        <dbReference type="ARBA" id="ARBA00022692"/>
    </source>
</evidence>
<feature type="chain" id="PRO_5045041835" evidence="10">
    <location>
        <begin position="32"/>
        <end position="864"/>
    </location>
</feature>
<keyword evidence="7 8" id="KW-0998">Cell outer membrane</keyword>
<accession>A0ABQ1HRI7</accession>
<dbReference type="Gene3D" id="2.170.130.10">
    <property type="entry name" value="TonB-dependent receptor, plug domain"/>
    <property type="match status" value="1"/>
</dbReference>
<evidence type="ECO:0000259" key="12">
    <source>
        <dbReference type="Pfam" id="PF07715"/>
    </source>
</evidence>
<dbReference type="InterPro" id="IPR000531">
    <property type="entry name" value="Beta-barrel_TonB"/>
</dbReference>
<reference evidence="14" key="1">
    <citation type="journal article" date="2019" name="Int. J. Syst. Evol. Microbiol.">
        <title>The Global Catalogue of Microorganisms (GCM) 10K type strain sequencing project: providing services to taxonomists for standard genome sequencing and annotation.</title>
        <authorList>
            <consortium name="The Broad Institute Genomics Platform"/>
            <consortium name="The Broad Institute Genome Sequencing Center for Infectious Disease"/>
            <person name="Wu L."/>
            <person name="Ma J."/>
        </authorList>
    </citation>
    <scope>NUCLEOTIDE SEQUENCE [LARGE SCALE GENOMIC DNA]</scope>
    <source>
        <strain evidence="14">CGMCC 1.15905</strain>
    </source>
</reference>
<evidence type="ECO:0000256" key="7">
    <source>
        <dbReference type="ARBA" id="ARBA00023237"/>
    </source>
</evidence>
<evidence type="ECO:0000256" key="2">
    <source>
        <dbReference type="ARBA" id="ARBA00022448"/>
    </source>
</evidence>
<feature type="domain" description="TonB-dependent receptor-like beta-barrel" evidence="11">
    <location>
        <begin position="410"/>
        <end position="831"/>
    </location>
</feature>
<evidence type="ECO:0000256" key="3">
    <source>
        <dbReference type="ARBA" id="ARBA00022452"/>
    </source>
</evidence>
<organism evidence="13 14">
    <name type="scientific">Arenimonas soli</name>
    <dbReference type="NCBI Taxonomy" id="2269504"/>
    <lineage>
        <taxon>Bacteria</taxon>
        <taxon>Pseudomonadati</taxon>
        <taxon>Pseudomonadota</taxon>
        <taxon>Gammaproteobacteria</taxon>
        <taxon>Lysobacterales</taxon>
        <taxon>Lysobacteraceae</taxon>
        <taxon>Arenimonas</taxon>
    </lineage>
</organism>
<evidence type="ECO:0000256" key="1">
    <source>
        <dbReference type="ARBA" id="ARBA00004571"/>
    </source>
</evidence>
<dbReference type="PANTHER" id="PTHR40980:SF4">
    <property type="entry name" value="TONB-DEPENDENT RECEPTOR-LIKE BETA-BARREL DOMAIN-CONTAINING PROTEIN"/>
    <property type="match status" value="1"/>
</dbReference>
<gene>
    <name evidence="13" type="primary">cirA</name>
    <name evidence="13" type="ORF">GCM10011521_26770</name>
</gene>
<evidence type="ECO:0000256" key="6">
    <source>
        <dbReference type="ARBA" id="ARBA00023136"/>
    </source>
</evidence>
<comment type="subcellular location">
    <subcellularLocation>
        <location evidence="1 8">Cell outer membrane</location>
        <topology evidence="1 8">Multi-pass membrane protein</topology>
    </subcellularLocation>
</comment>
<evidence type="ECO:0000256" key="10">
    <source>
        <dbReference type="SAM" id="SignalP"/>
    </source>
</evidence>
<keyword evidence="4 8" id="KW-0812">Transmembrane</keyword>
<dbReference type="InterPro" id="IPR036942">
    <property type="entry name" value="Beta-barrel_TonB_sf"/>
</dbReference>
<keyword evidence="6 8" id="KW-0472">Membrane</keyword>
<evidence type="ECO:0000256" key="8">
    <source>
        <dbReference type="PROSITE-ProRule" id="PRU01360"/>
    </source>
</evidence>
<dbReference type="PROSITE" id="PS52016">
    <property type="entry name" value="TONB_DEPENDENT_REC_3"/>
    <property type="match status" value="1"/>
</dbReference>
<proteinExistence type="inferred from homology"/>
<keyword evidence="10" id="KW-0732">Signal</keyword>
<dbReference type="PANTHER" id="PTHR40980">
    <property type="entry name" value="PLUG DOMAIN-CONTAINING PROTEIN"/>
    <property type="match status" value="1"/>
</dbReference>
<dbReference type="Pfam" id="PF07715">
    <property type="entry name" value="Plug"/>
    <property type="match status" value="1"/>
</dbReference>
<evidence type="ECO:0000256" key="9">
    <source>
        <dbReference type="RuleBase" id="RU003357"/>
    </source>
</evidence>
<evidence type="ECO:0000313" key="14">
    <source>
        <dbReference type="Proteomes" id="UP000623419"/>
    </source>
</evidence>
<keyword evidence="2 8" id="KW-0813">Transport</keyword>
<dbReference type="EMBL" id="BMKC01000004">
    <property type="protein sequence ID" value="GGA86967.1"/>
    <property type="molecule type" value="Genomic_DNA"/>
</dbReference>
<keyword evidence="5 9" id="KW-0798">TonB box</keyword>
<dbReference type="NCBIfam" id="TIGR01782">
    <property type="entry name" value="TonB-Xanth-Caul"/>
    <property type="match status" value="1"/>
</dbReference>
<feature type="signal peptide" evidence="10">
    <location>
        <begin position="1"/>
        <end position="31"/>
    </location>
</feature>
<dbReference type="CDD" id="cd01347">
    <property type="entry name" value="ligand_gated_channel"/>
    <property type="match status" value="1"/>
</dbReference>
<evidence type="ECO:0000259" key="11">
    <source>
        <dbReference type="Pfam" id="PF00593"/>
    </source>
</evidence>
<dbReference type="Pfam" id="PF00593">
    <property type="entry name" value="TonB_dep_Rec_b-barrel"/>
    <property type="match status" value="1"/>
</dbReference>
<evidence type="ECO:0000256" key="5">
    <source>
        <dbReference type="ARBA" id="ARBA00023077"/>
    </source>
</evidence>
<keyword evidence="13" id="KW-0675">Receptor</keyword>
<keyword evidence="3 8" id="KW-1134">Transmembrane beta strand</keyword>
<feature type="domain" description="TonB-dependent receptor plug" evidence="12">
    <location>
        <begin position="70"/>
        <end position="173"/>
    </location>
</feature>
<dbReference type="InterPro" id="IPR010104">
    <property type="entry name" value="TonB_rcpt_bac"/>
</dbReference>
<comment type="similarity">
    <text evidence="8 9">Belongs to the TonB-dependent receptor family.</text>
</comment>
<sequence>MPMPRRNGPRPRFTLLASAMGLALLPSLAMAQTAAPAQPGEEKAADTATLATVEVRSQLESQLRALDLQRDADAIIGVVSSDSLGVYPDKNVAESLQRLPGISITRDQGEGRFVVVRGLDASLNSVSVNGMPIGTPEDSSRQATLDVIPSDSTERLTVVKAPTPDMSGDAIGGSIEIESASAFDRDGRSLRGRVEASYPQLSGDVNSKLAFNYSDVSGNGEFGVAFGVNRSERDFESDNVEVEYDFNDNLGDDLLIPVELQYRKYFVNRERTGLNLNLDWRPEGGGRYYLRTLYSDFTDAETRQRSIYVFDDGELTGASGETREFTDIPPDALRRRLRFRTKDQSTLAISAGGENRFDAARIDYQVGYTDTRERVPDEVESRFEYDGVGDLSAIVDMSSPVPTFALTDPGGDGAWLDNDNYVLDRLVLAPKFVDDEETQAKFNVEFGSGTVTWKAGVSGRWRSRSADVDEAELRITPDLSLGAWTTGSPEHRFGDLGDGISTREMLDYLRANAGAFGERPQDVAENLILSLAEDYRADEDILAAYAMGTFDFDALRVIAGARFERTDFDAVGNVVELDDNGDLVLPVTERAVSASYSNLLPGLHLRYDGSNDWVFRGAWTNTIARPSFGDLSPRQTINREDSEIDAGNPELDPYESSNLDFSAEHYLGSTGVFSVGVFHKDIDGYIAEVTTNADPDFPGFEVTRPVNGDEATVFGVELNWQQSLDQLPGAWSGLLFGVGATWLDTEFSLPQRPGETFTLPRASENIYSAYLGYEWAGLSARLSLAKRSDYLDEIGDSPDYDIYVAQNTQLDLSLGYDVSRNWSVYFEASNLLDEPLELYQGNASRTLQREEYGRSYALGLRVNL</sequence>
<name>A0ABQ1HRI7_9GAMM</name>
<keyword evidence="14" id="KW-1185">Reference proteome</keyword>
<dbReference type="Proteomes" id="UP000623419">
    <property type="component" value="Unassembled WGS sequence"/>
</dbReference>
<comment type="caution">
    <text evidence="13">The sequence shown here is derived from an EMBL/GenBank/DDBJ whole genome shotgun (WGS) entry which is preliminary data.</text>
</comment>
<protein>
    <submittedName>
        <fullName evidence="13">TonB-dependent receptor</fullName>
    </submittedName>
</protein>
<dbReference type="Gene3D" id="2.40.170.20">
    <property type="entry name" value="TonB-dependent receptor, beta-barrel domain"/>
    <property type="match status" value="1"/>
</dbReference>
<dbReference type="InterPro" id="IPR037066">
    <property type="entry name" value="Plug_dom_sf"/>
</dbReference>
<dbReference type="InterPro" id="IPR039426">
    <property type="entry name" value="TonB-dep_rcpt-like"/>
</dbReference>
<dbReference type="InterPro" id="IPR012910">
    <property type="entry name" value="Plug_dom"/>
</dbReference>
<evidence type="ECO:0000313" key="13">
    <source>
        <dbReference type="EMBL" id="GGA86967.1"/>
    </source>
</evidence>
<dbReference type="SUPFAM" id="SSF56935">
    <property type="entry name" value="Porins"/>
    <property type="match status" value="1"/>
</dbReference>